<feature type="transmembrane region" description="Helical" evidence="9">
    <location>
        <begin position="126"/>
        <end position="150"/>
    </location>
</feature>
<feature type="transmembrane region" description="Helical" evidence="9">
    <location>
        <begin position="156"/>
        <end position="177"/>
    </location>
</feature>
<protein>
    <recommendedName>
        <fullName evidence="12">Odorant receptor</fullName>
    </recommendedName>
</protein>
<dbReference type="PANTHER" id="PTHR21137">
    <property type="entry name" value="ODORANT RECEPTOR"/>
    <property type="match status" value="1"/>
</dbReference>
<evidence type="ECO:0000313" key="10">
    <source>
        <dbReference type="EMBL" id="KAG5682549.1"/>
    </source>
</evidence>
<evidence type="ECO:0000256" key="6">
    <source>
        <dbReference type="ARBA" id="ARBA00023136"/>
    </source>
</evidence>
<organism evidence="10 11">
    <name type="scientific">Polypedilum vanderplanki</name>
    <name type="common">Sleeping chironomid midge</name>
    <dbReference type="NCBI Taxonomy" id="319348"/>
    <lineage>
        <taxon>Eukaryota</taxon>
        <taxon>Metazoa</taxon>
        <taxon>Ecdysozoa</taxon>
        <taxon>Arthropoda</taxon>
        <taxon>Hexapoda</taxon>
        <taxon>Insecta</taxon>
        <taxon>Pterygota</taxon>
        <taxon>Neoptera</taxon>
        <taxon>Endopterygota</taxon>
        <taxon>Diptera</taxon>
        <taxon>Nematocera</taxon>
        <taxon>Chironomoidea</taxon>
        <taxon>Chironomidae</taxon>
        <taxon>Chironominae</taxon>
        <taxon>Polypedilum</taxon>
        <taxon>Polypedilum</taxon>
    </lineage>
</organism>
<evidence type="ECO:0000313" key="11">
    <source>
        <dbReference type="Proteomes" id="UP001107558"/>
    </source>
</evidence>
<sequence length="252" mass="28893">MASIWSYGLSSVASFVTYIINPTDNRSEILSYQLFYPFDELNYLLTAVIHLCAFGHFFQIVTLLMNQLLIYTTIYLSSCFDRLCENIRETINNTDQRSVAETKQHWAKCVEIHEHLVLSAVTLNKLFGPFLVLFIVEASILICFLGFMSITEEPVVAATFFGAMINHLFDVFILCYIGEKLKTSSTDIAEEISRSDLHKVDKYTAKNVIIMVSMSQRPINLSAMGLFTYEHTNFSEVCSKSYSYMSILKRFY</sequence>
<reference evidence="10" key="1">
    <citation type="submission" date="2021-03" db="EMBL/GenBank/DDBJ databases">
        <title>Chromosome level genome of the anhydrobiotic midge Polypedilum vanderplanki.</title>
        <authorList>
            <person name="Yoshida Y."/>
            <person name="Kikawada T."/>
            <person name="Gusev O."/>
        </authorList>
    </citation>
    <scope>NUCLEOTIDE SEQUENCE</scope>
    <source>
        <strain evidence="10">NIAS01</strain>
        <tissue evidence="10">Whole body or cell culture</tissue>
    </source>
</reference>
<dbReference type="Pfam" id="PF02949">
    <property type="entry name" value="7tm_6"/>
    <property type="match status" value="1"/>
</dbReference>
<keyword evidence="7" id="KW-0675">Receptor</keyword>
<evidence type="ECO:0000256" key="2">
    <source>
        <dbReference type="ARBA" id="ARBA00022606"/>
    </source>
</evidence>
<keyword evidence="4" id="KW-0552">Olfaction</keyword>
<accession>A0A9J6CKS1</accession>
<evidence type="ECO:0000256" key="8">
    <source>
        <dbReference type="ARBA" id="ARBA00023224"/>
    </source>
</evidence>
<evidence type="ECO:0000256" key="3">
    <source>
        <dbReference type="ARBA" id="ARBA00022692"/>
    </source>
</evidence>
<name>A0A9J6CKS1_POLVA</name>
<evidence type="ECO:0000256" key="1">
    <source>
        <dbReference type="ARBA" id="ARBA00004141"/>
    </source>
</evidence>
<dbReference type="OrthoDB" id="8185860at2759"/>
<dbReference type="GO" id="GO:0005549">
    <property type="term" value="F:odorant binding"/>
    <property type="evidence" value="ECO:0007669"/>
    <property type="project" value="InterPro"/>
</dbReference>
<dbReference type="GO" id="GO:0004984">
    <property type="term" value="F:olfactory receptor activity"/>
    <property type="evidence" value="ECO:0007669"/>
    <property type="project" value="InterPro"/>
</dbReference>
<keyword evidence="5 9" id="KW-1133">Transmembrane helix</keyword>
<evidence type="ECO:0000256" key="5">
    <source>
        <dbReference type="ARBA" id="ARBA00022989"/>
    </source>
</evidence>
<keyword evidence="8" id="KW-0807">Transducer</keyword>
<gene>
    <name evidence="10" type="ORF">PVAND_011895</name>
</gene>
<evidence type="ECO:0000256" key="7">
    <source>
        <dbReference type="ARBA" id="ARBA00023170"/>
    </source>
</evidence>
<keyword evidence="2" id="KW-0716">Sensory transduction</keyword>
<dbReference type="AlphaFoldDB" id="A0A9J6CKS1"/>
<dbReference type="GO" id="GO:0005886">
    <property type="term" value="C:plasma membrane"/>
    <property type="evidence" value="ECO:0007669"/>
    <property type="project" value="TreeGrafter"/>
</dbReference>
<comment type="caution">
    <text evidence="10">The sequence shown here is derived from an EMBL/GenBank/DDBJ whole genome shotgun (WGS) entry which is preliminary data.</text>
</comment>
<comment type="subcellular location">
    <subcellularLocation>
        <location evidence="1">Membrane</location>
        <topology evidence="1">Multi-pass membrane protein</topology>
    </subcellularLocation>
</comment>
<keyword evidence="11" id="KW-1185">Reference proteome</keyword>
<dbReference type="GO" id="GO:0007165">
    <property type="term" value="P:signal transduction"/>
    <property type="evidence" value="ECO:0007669"/>
    <property type="project" value="UniProtKB-KW"/>
</dbReference>
<evidence type="ECO:0000256" key="9">
    <source>
        <dbReference type="SAM" id="Phobius"/>
    </source>
</evidence>
<dbReference type="PANTHER" id="PTHR21137:SF42">
    <property type="entry name" value="ODORANT RECEPTOR 83A"/>
    <property type="match status" value="1"/>
</dbReference>
<evidence type="ECO:0008006" key="12">
    <source>
        <dbReference type="Google" id="ProtNLM"/>
    </source>
</evidence>
<keyword evidence="6 9" id="KW-0472">Membrane</keyword>
<evidence type="ECO:0000256" key="4">
    <source>
        <dbReference type="ARBA" id="ARBA00022725"/>
    </source>
</evidence>
<feature type="transmembrane region" description="Helical" evidence="9">
    <location>
        <begin position="43"/>
        <end position="65"/>
    </location>
</feature>
<dbReference type="Proteomes" id="UP001107558">
    <property type="component" value="Chromosome 1"/>
</dbReference>
<dbReference type="InterPro" id="IPR004117">
    <property type="entry name" value="7tm6_olfct_rcpt"/>
</dbReference>
<keyword evidence="3 9" id="KW-0812">Transmembrane</keyword>
<dbReference type="EMBL" id="JADBJN010000001">
    <property type="protein sequence ID" value="KAG5682549.1"/>
    <property type="molecule type" value="Genomic_DNA"/>
</dbReference>
<proteinExistence type="predicted"/>